<feature type="transmembrane region" description="Helical" evidence="1">
    <location>
        <begin position="243"/>
        <end position="265"/>
    </location>
</feature>
<keyword evidence="1" id="KW-0812">Transmembrane</keyword>
<dbReference type="Proteomes" id="UP001256711">
    <property type="component" value="Unassembled WGS sequence"/>
</dbReference>
<evidence type="ECO:0000313" key="4">
    <source>
        <dbReference type="EMBL" id="MDT2808996.1"/>
    </source>
</evidence>
<feature type="transmembrane region" description="Helical" evidence="1">
    <location>
        <begin position="324"/>
        <end position="345"/>
    </location>
</feature>
<accession>A0AAW8TUA6</accession>
<proteinExistence type="predicted"/>
<gene>
    <name evidence="4" type="ORF">P7H43_00590</name>
</gene>
<evidence type="ECO:0000259" key="3">
    <source>
        <dbReference type="Pfam" id="PF19124"/>
    </source>
</evidence>
<sequence>MTLNLILFITLVFVNATMAFTLGIAAKPHKQVIIENTLPKDKLTDPAVRTLAKEYRLRLWQLAGLVSLFSISLLFPQRESFLMTLFWLSLLLTLGLSYALEIRYIRKMHALKVARGWQLPVAPIMVDTKLVQNKNRKLVSFIWLLPSLVLTLGYLWWVARHDPDSFAPFSLAAISLWLFSWAMWLVIKHLPVRPVTKETAINQQFNDLTKHTWSMMMVGMPYFLLFLLWLPQVMMNTTGIVSTLSSVVFGLLIVAGFILTFWLLLRLRKRQDQLLNQVPDYRYTGEDEYWRFGMYINPQDSRIMVPDRVGMNIGINLGRPTGKVFGIASLVLIFGLMIGTLIPVYRMDFVKDAFIGKITEDTLVLDAPFAKKSEIPLSAIKAVALVPEMPGKTVRTNGYGGENYLTGDFKVAGKKATLYLNVKQPPYLHVSTKNRDYYFSNRTEAQTRALYEKIQSQFPD</sequence>
<evidence type="ECO:0000259" key="2">
    <source>
        <dbReference type="Pfam" id="PF10882"/>
    </source>
</evidence>
<evidence type="ECO:0000313" key="5">
    <source>
        <dbReference type="Proteomes" id="UP001256711"/>
    </source>
</evidence>
<feature type="transmembrane region" description="Helical" evidence="1">
    <location>
        <begin position="81"/>
        <end position="100"/>
    </location>
</feature>
<dbReference type="Pfam" id="PF19124">
    <property type="entry name" value="DUF5808"/>
    <property type="match status" value="1"/>
</dbReference>
<reference evidence="4" key="1">
    <citation type="submission" date="2023-03" db="EMBL/GenBank/DDBJ databases">
        <authorList>
            <person name="Shen W."/>
            <person name="Cai J."/>
        </authorList>
    </citation>
    <scope>NUCLEOTIDE SEQUENCE</scope>
    <source>
        <strain evidence="4">B226-2</strain>
    </source>
</reference>
<feature type="transmembrane region" description="Helical" evidence="1">
    <location>
        <begin position="213"/>
        <end position="231"/>
    </location>
</feature>
<dbReference type="AlphaFoldDB" id="A0AAW8TUA6"/>
<organism evidence="4 5">
    <name type="scientific">Enterococcus asini</name>
    <dbReference type="NCBI Taxonomy" id="57732"/>
    <lineage>
        <taxon>Bacteria</taxon>
        <taxon>Bacillati</taxon>
        <taxon>Bacillota</taxon>
        <taxon>Bacilli</taxon>
        <taxon>Lactobacillales</taxon>
        <taxon>Enterococcaceae</taxon>
        <taxon>Enterococcus</taxon>
    </lineage>
</organism>
<feature type="transmembrane region" description="Helical" evidence="1">
    <location>
        <begin position="165"/>
        <end position="187"/>
    </location>
</feature>
<dbReference type="InterPro" id="IPR043831">
    <property type="entry name" value="DUF5808"/>
</dbReference>
<feature type="domain" description="DUF5808" evidence="3">
    <location>
        <begin position="298"/>
        <end position="323"/>
    </location>
</feature>
<feature type="transmembrane region" description="Helical" evidence="1">
    <location>
        <begin position="59"/>
        <end position="75"/>
    </location>
</feature>
<dbReference type="InterPro" id="IPR027783">
    <property type="entry name" value="Bacterial_PH-related"/>
</dbReference>
<dbReference type="EMBL" id="JARQBJ010000001">
    <property type="protein sequence ID" value="MDT2808996.1"/>
    <property type="molecule type" value="Genomic_DNA"/>
</dbReference>
<dbReference type="Pfam" id="PF10882">
    <property type="entry name" value="bPH_5"/>
    <property type="match status" value="1"/>
</dbReference>
<feature type="transmembrane region" description="Helical" evidence="1">
    <location>
        <begin position="6"/>
        <end position="26"/>
    </location>
</feature>
<feature type="domain" description="Bacterial Pleckstrin homology" evidence="2">
    <location>
        <begin position="358"/>
        <end position="440"/>
    </location>
</feature>
<name>A0AAW8TUA6_9ENTE</name>
<comment type="caution">
    <text evidence="4">The sequence shown here is derived from an EMBL/GenBank/DDBJ whole genome shotgun (WGS) entry which is preliminary data.</text>
</comment>
<dbReference type="RefSeq" id="WP_270596244.1">
    <property type="nucleotide sequence ID" value="NZ_JAQESC010000001.1"/>
</dbReference>
<evidence type="ECO:0000256" key="1">
    <source>
        <dbReference type="SAM" id="Phobius"/>
    </source>
</evidence>
<keyword evidence="1" id="KW-1133">Transmembrane helix</keyword>
<protein>
    <submittedName>
        <fullName evidence="4">PH domain-containing protein</fullName>
    </submittedName>
</protein>
<feature type="transmembrane region" description="Helical" evidence="1">
    <location>
        <begin position="138"/>
        <end position="159"/>
    </location>
</feature>
<keyword evidence="1" id="KW-0472">Membrane</keyword>